<reference evidence="2" key="1">
    <citation type="submission" date="2018-08" db="EMBL/GenBank/DDBJ databases">
        <authorList>
            <person name="Grouzdev D.S."/>
            <person name="Krutkina M.S."/>
        </authorList>
    </citation>
    <scope>NUCLEOTIDE SEQUENCE [LARGE SCALE GENOMIC DNA]</scope>
    <source>
        <strain evidence="2">4-11</strain>
    </source>
</reference>
<name>A0A372MH12_9SPIR</name>
<dbReference type="RefSeq" id="WP_117329880.1">
    <property type="nucleotide sequence ID" value="NZ_QUWK01000005.1"/>
</dbReference>
<evidence type="ECO:0000313" key="2">
    <source>
        <dbReference type="Proteomes" id="UP000264002"/>
    </source>
</evidence>
<gene>
    <name evidence="1" type="ORF">DYP60_05435</name>
</gene>
<organism evidence="1 2">
    <name type="scientific">Sphaerochaeta halotolerans</name>
    <dbReference type="NCBI Taxonomy" id="2293840"/>
    <lineage>
        <taxon>Bacteria</taxon>
        <taxon>Pseudomonadati</taxon>
        <taxon>Spirochaetota</taxon>
        <taxon>Spirochaetia</taxon>
        <taxon>Spirochaetales</taxon>
        <taxon>Sphaerochaetaceae</taxon>
        <taxon>Sphaerochaeta</taxon>
    </lineage>
</organism>
<sequence length="76" mass="8783">MENQRLIESGMLHVTLPMHVSARHGDWALCQYLNDPWTQSFIYNTRRDEVYSGYPSLDDDDLIDDWYALTGEGGDS</sequence>
<keyword evidence="2" id="KW-1185">Reference proteome</keyword>
<comment type="caution">
    <text evidence="1">The sequence shown here is derived from an EMBL/GenBank/DDBJ whole genome shotgun (WGS) entry which is preliminary data.</text>
</comment>
<evidence type="ECO:0000313" key="1">
    <source>
        <dbReference type="EMBL" id="RFU95071.1"/>
    </source>
</evidence>
<protein>
    <submittedName>
        <fullName evidence="1">Uncharacterized protein</fullName>
    </submittedName>
</protein>
<reference evidence="1 2" key="2">
    <citation type="submission" date="2018-09" db="EMBL/GenBank/DDBJ databases">
        <title>Genome of Sphaerochaeta halotolerans strain 4-11.</title>
        <authorList>
            <person name="Nazina T.N."/>
            <person name="Sokolova D.S."/>
        </authorList>
    </citation>
    <scope>NUCLEOTIDE SEQUENCE [LARGE SCALE GENOMIC DNA]</scope>
    <source>
        <strain evidence="1 2">4-11</strain>
    </source>
</reference>
<dbReference type="Proteomes" id="UP000264002">
    <property type="component" value="Unassembled WGS sequence"/>
</dbReference>
<dbReference type="AlphaFoldDB" id="A0A372MH12"/>
<accession>A0A372MH12</accession>
<dbReference type="EMBL" id="QUWK01000005">
    <property type="protein sequence ID" value="RFU95071.1"/>
    <property type="molecule type" value="Genomic_DNA"/>
</dbReference>
<proteinExistence type="predicted"/>